<comment type="caution">
    <text evidence="1">The sequence shown here is derived from an EMBL/GenBank/DDBJ whole genome shotgun (WGS) entry which is preliminary data.</text>
</comment>
<dbReference type="EMBL" id="JXTB01001299">
    <property type="protein sequence ID" value="PON31206.1"/>
    <property type="molecule type" value="Genomic_DNA"/>
</dbReference>
<dbReference type="AlphaFoldDB" id="A0A2P5A3T0"/>
<organism evidence="1 2">
    <name type="scientific">Parasponia andersonii</name>
    <name type="common">Sponia andersonii</name>
    <dbReference type="NCBI Taxonomy" id="3476"/>
    <lineage>
        <taxon>Eukaryota</taxon>
        <taxon>Viridiplantae</taxon>
        <taxon>Streptophyta</taxon>
        <taxon>Embryophyta</taxon>
        <taxon>Tracheophyta</taxon>
        <taxon>Spermatophyta</taxon>
        <taxon>Magnoliopsida</taxon>
        <taxon>eudicotyledons</taxon>
        <taxon>Gunneridae</taxon>
        <taxon>Pentapetalae</taxon>
        <taxon>rosids</taxon>
        <taxon>fabids</taxon>
        <taxon>Rosales</taxon>
        <taxon>Cannabaceae</taxon>
        <taxon>Parasponia</taxon>
    </lineage>
</organism>
<evidence type="ECO:0000313" key="2">
    <source>
        <dbReference type="Proteomes" id="UP000237105"/>
    </source>
</evidence>
<dbReference type="Proteomes" id="UP000237105">
    <property type="component" value="Unassembled WGS sequence"/>
</dbReference>
<accession>A0A2P5A3T0</accession>
<reference evidence="2" key="1">
    <citation type="submission" date="2016-06" db="EMBL/GenBank/DDBJ databases">
        <title>Parallel loss of symbiosis genes in relatives of nitrogen-fixing non-legume Parasponia.</title>
        <authorList>
            <person name="Van Velzen R."/>
            <person name="Holmer R."/>
            <person name="Bu F."/>
            <person name="Rutten L."/>
            <person name="Van Zeijl A."/>
            <person name="Liu W."/>
            <person name="Santuari L."/>
            <person name="Cao Q."/>
            <person name="Sharma T."/>
            <person name="Shen D."/>
            <person name="Roswanjaya Y."/>
            <person name="Wardhani T."/>
            <person name="Kalhor M.S."/>
            <person name="Jansen J."/>
            <person name="Van den Hoogen J."/>
            <person name="Gungor B."/>
            <person name="Hartog M."/>
            <person name="Hontelez J."/>
            <person name="Verver J."/>
            <person name="Yang W.-C."/>
            <person name="Schijlen E."/>
            <person name="Repin R."/>
            <person name="Schilthuizen M."/>
            <person name="Schranz E."/>
            <person name="Heidstra R."/>
            <person name="Miyata K."/>
            <person name="Fedorova E."/>
            <person name="Kohlen W."/>
            <person name="Bisseling T."/>
            <person name="Smit S."/>
            <person name="Geurts R."/>
        </authorList>
    </citation>
    <scope>NUCLEOTIDE SEQUENCE [LARGE SCALE GENOMIC DNA]</scope>
    <source>
        <strain evidence="2">cv. WU1-14</strain>
    </source>
</reference>
<evidence type="ECO:0000313" key="1">
    <source>
        <dbReference type="EMBL" id="PON31206.1"/>
    </source>
</evidence>
<keyword evidence="2" id="KW-1185">Reference proteome</keyword>
<name>A0A2P5A3T0_PARAD</name>
<protein>
    <submittedName>
        <fullName evidence="1">Uncharacterized protein</fullName>
    </submittedName>
</protein>
<feature type="non-terminal residue" evidence="1">
    <location>
        <position position="1"/>
    </location>
</feature>
<gene>
    <name evidence="1" type="ORF">PanWU01x14_371600</name>
</gene>
<proteinExistence type="predicted"/>
<sequence>LSNLDGLPCGPFDLDKLFSHINHQGPVFPVLFQTDPSQFKESLQLYFFLFIDFSFLFQNFRIQKFHESFPFKQVSYIIGETLAQSCILELEGLLPDMRNRRTKPKL</sequence>